<organism evidence="8 9">
    <name type="scientific">Venustampulla echinocandica</name>
    <dbReference type="NCBI Taxonomy" id="2656787"/>
    <lineage>
        <taxon>Eukaryota</taxon>
        <taxon>Fungi</taxon>
        <taxon>Dikarya</taxon>
        <taxon>Ascomycota</taxon>
        <taxon>Pezizomycotina</taxon>
        <taxon>Leotiomycetes</taxon>
        <taxon>Helotiales</taxon>
        <taxon>Pleuroascaceae</taxon>
        <taxon>Venustampulla</taxon>
    </lineage>
</organism>
<keyword evidence="8" id="KW-0418">Kinase</keyword>
<evidence type="ECO:0000256" key="3">
    <source>
        <dbReference type="ARBA" id="ARBA00022840"/>
    </source>
</evidence>
<proteinExistence type="inferred from homology"/>
<dbReference type="PANTHER" id="PTHR11909">
    <property type="entry name" value="CASEIN KINASE-RELATED"/>
    <property type="match status" value="1"/>
</dbReference>
<gene>
    <name evidence="8" type="ORF">BP5553_00242</name>
</gene>
<dbReference type="GeneID" id="43593091"/>
<dbReference type="InterPro" id="IPR017441">
    <property type="entry name" value="Protein_kinase_ATP_BS"/>
</dbReference>
<dbReference type="InterPro" id="IPR050235">
    <property type="entry name" value="CK1_Ser-Thr_kinase"/>
</dbReference>
<evidence type="ECO:0000256" key="4">
    <source>
        <dbReference type="PROSITE-ProRule" id="PRU10141"/>
    </source>
</evidence>
<feature type="domain" description="Protein kinase" evidence="7">
    <location>
        <begin position="12"/>
        <end position="281"/>
    </location>
</feature>
<accession>A0A370TXM5</accession>
<dbReference type="PROSITE" id="PS50011">
    <property type="entry name" value="PROTEIN_KINASE_DOM"/>
    <property type="match status" value="1"/>
</dbReference>
<dbReference type="Gene3D" id="1.10.510.10">
    <property type="entry name" value="Transferase(Phosphotransferase) domain 1"/>
    <property type="match status" value="1"/>
</dbReference>
<dbReference type="RefSeq" id="XP_031872919.1">
    <property type="nucleotide sequence ID" value="XM_032008865.1"/>
</dbReference>
<dbReference type="Proteomes" id="UP000254866">
    <property type="component" value="Unassembled WGS sequence"/>
</dbReference>
<dbReference type="GO" id="GO:0004674">
    <property type="term" value="F:protein serine/threonine kinase activity"/>
    <property type="evidence" value="ECO:0007669"/>
    <property type="project" value="UniProtKB-KW"/>
</dbReference>
<dbReference type="FunFam" id="1.10.510.10:FF:000596">
    <property type="entry name" value="CK1 family protein kinase"/>
    <property type="match status" value="1"/>
</dbReference>
<dbReference type="SUPFAM" id="SSF56112">
    <property type="entry name" value="Protein kinase-like (PK-like)"/>
    <property type="match status" value="1"/>
</dbReference>
<keyword evidence="9" id="KW-1185">Reference proteome</keyword>
<dbReference type="OrthoDB" id="5800476at2759"/>
<dbReference type="InterPro" id="IPR008271">
    <property type="entry name" value="Ser/Thr_kinase_AS"/>
</dbReference>
<evidence type="ECO:0000256" key="6">
    <source>
        <dbReference type="SAM" id="MobiDB-lite"/>
    </source>
</evidence>
<feature type="region of interest" description="Disordered" evidence="6">
    <location>
        <begin position="310"/>
        <end position="367"/>
    </location>
</feature>
<keyword evidence="2 4" id="KW-0547">Nucleotide-binding</keyword>
<keyword evidence="8" id="KW-0808">Transferase</keyword>
<dbReference type="STRING" id="2656787.A0A370TXM5"/>
<dbReference type="Pfam" id="PF00069">
    <property type="entry name" value="Pkinase"/>
    <property type="match status" value="1"/>
</dbReference>
<evidence type="ECO:0000256" key="2">
    <source>
        <dbReference type="ARBA" id="ARBA00022741"/>
    </source>
</evidence>
<dbReference type="EC" id="2.7.11.1" evidence="1"/>
<dbReference type="PROSITE" id="PS00107">
    <property type="entry name" value="PROTEIN_KINASE_ATP"/>
    <property type="match status" value="1"/>
</dbReference>
<keyword evidence="3 4" id="KW-0067">ATP-binding</keyword>
<dbReference type="AlphaFoldDB" id="A0A370TXM5"/>
<dbReference type="CDD" id="cd14016">
    <property type="entry name" value="STKc_CK1"/>
    <property type="match status" value="1"/>
</dbReference>
<evidence type="ECO:0000313" key="9">
    <source>
        <dbReference type="Proteomes" id="UP000254866"/>
    </source>
</evidence>
<dbReference type="PROSITE" id="PS00108">
    <property type="entry name" value="PROTEIN_KINASE_ST"/>
    <property type="match status" value="1"/>
</dbReference>
<dbReference type="SMART" id="SM00220">
    <property type="entry name" value="S_TKc"/>
    <property type="match status" value="1"/>
</dbReference>
<feature type="binding site" evidence="4">
    <location>
        <position position="41"/>
    </location>
    <ligand>
        <name>ATP</name>
        <dbReference type="ChEBI" id="CHEBI:30616"/>
    </ligand>
</feature>
<dbReference type="EMBL" id="NPIC01000001">
    <property type="protein sequence ID" value="RDL40263.1"/>
    <property type="molecule type" value="Genomic_DNA"/>
</dbReference>
<dbReference type="GO" id="GO:0005524">
    <property type="term" value="F:ATP binding"/>
    <property type="evidence" value="ECO:0007669"/>
    <property type="project" value="UniProtKB-UniRule"/>
</dbReference>
<evidence type="ECO:0000256" key="1">
    <source>
        <dbReference type="ARBA" id="ARBA00012513"/>
    </source>
</evidence>
<evidence type="ECO:0000313" key="8">
    <source>
        <dbReference type="EMBL" id="RDL40263.1"/>
    </source>
</evidence>
<feature type="compositionally biased region" description="Polar residues" evidence="6">
    <location>
        <begin position="310"/>
        <end position="345"/>
    </location>
</feature>
<keyword evidence="5" id="KW-0723">Serine/threonine-protein kinase</keyword>
<reference evidence="8 9" key="1">
    <citation type="journal article" date="2018" name="IMA Fungus">
        <title>IMA Genome-F 9: Draft genome sequence of Annulohypoxylon stygium, Aspergillus mulundensis, Berkeleyomyces basicola (syn. Thielaviopsis basicola), Ceratocystis smalleyi, two Cercospora beticola strains, Coleophoma cylindrospora, Fusarium fracticaudum, Phialophora cf. hyalina, and Morchella septimelata.</title>
        <authorList>
            <person name="Wingfield B.D."/>
            <person name="Bills G.F."/>
            <person name="Dong Y."/>
            <person name="Huang W."/>
            <person name="Nel W.J."/>
            <person name="Swalarsk-Parry B.S."/>
            <person name="Vaghefi N."/>
            <person name="Wilken P.M."/>
            <person name="An Z."/>
            <person name="de Beer Z.W."/>
            <person name="De Vos L."/>
            <person name="Chen L."/>
            <person name="Duong T.A."/>
            <person name="Gao Y."/>
            <person name="Hammerbacher A."/>
            <person name="Kikkert J.R."/>
            <person name="Li Y."/>
            <person name="Li H."/>
            <person name="Li K."/>
            <person name="Li Q."/>
            <person name="Liu X."/>
            <person name="Ma X."/>
            <person name="Naidoo K."/>
            <person name="Pethybridge S.J."/>
            <person name="Sun J."/>
            <person name="Steenkamp E.T."/>
            <person name="van der Nest M.A."/>
            <person name="van Wyk S."/>
            <person name="Wingfield M.J."/>
            <person name="Xiong C."/>
            <person name="Yue Q."/>
            <person name="Zhang X."/>
        </authorList>
    </citation>
    <scope>NUCLEOTIDE SEQUENCE [LARGE SCALE GENOMIC DNA]</scope>
    <source>
        <strain evidence="8 9">BP 5553</strain>
    </source>
</reference>
<evidence type="ECO:0000259" key="7">
    <source>
        <dbReference type="PROSITE" id="PS50011"/>
    </source>
</evidence>
<comment type="caution">
    <text evidence="8">The sequence shown here is derived from an EMBL/GenBank/DDBJ whole genome shotgun (WGS) entry which is preliminary data.</text>
</comment>
<name>A0A370TXM5_9HELO</name>
<evidence type="ECO:0000256" key="5">
    <source>
        <dbReference type="RuleBase" id="RU000304"/>
    </source>
</evidence>
<comment type="similarity">
    <text evidence="5">Belongs to the protein kinase superfamily.</text>
</comment>
<dbReference type="InterPro" id="IPR000719">
    <property type="entry name" value="Prot_kinase_dom"/>
</dbReference>
<protein>
    <recommendedName>
        <fullName evidence="1">non-specific serine/threonine protein kinase</fullName>
        <ecNumber evidence="1">2.7.11.1</ecNumber>
    </recommendedName>
</protein>
<dbReference type="InterPro" id="IPR011009">
    <property type="entry name" value="Kinase-like_dom_sf"/>
</dbReference>
<sequence length="367" mass="42425">MKALDIQIKNKYRVERKIGEGGFGEVYSGIDLNTDEEIAIKLQYIGDNMPILEREADIYKDLSGGVGIPCVRWYGEECDFYAMIFDLLGPSLEDLFNFCDRQFSLKTVLLLADQLIPRIEYIHSKSYIHRDIKPENFLMGTGKLGNLVHVIDFDTAKEYRDPETGVHKPRYDNCKFGGTSRYATINNHLEVEQSRRDDLESLGYMMIYFVRGSLPWQSLKAATEDERNRCIKEKKIHTSIKELCRQLPKEFATYLNYVRNLDFDEPPNYPYLRKLFSDLFVRKKFEYDDVFDWTIKKYFMIHECIDPPSTIQTRSTTKGNKSQYSSAEAASGGQSRPLSGQSIGQRVSKRTRIGRLGNPGACKKRQT</sequence>